<dbReference type="RefSeq" id="WP_058514210.1">
    <property type="nucleotide sequence ID" value="NZ_CAAAIH010000012.1"/>
</dbReference>
<dbReference type="EMBL" id="LNYU01000047">
    <property type="protein sequence ID" value="KTD60868.1"/>
    <property type="molecule type" value="Genomic_DNA"/>
</dbReference>
<dbReference type="EC" id="3.7.1.14" evidence="3"/>
<reference evidence="3 4" key="1">
    <citation type="submission" date="2015-11" db="EMBL/GenBank/DDBJ databases">
        <title>Genomic analysis of 38 Legionella species identifies large and diverse effector repertoires.</title>
        <authorList>
            <person name="Burstein D."/>
            <person name="Amaro F."/>
            <person name="Zusman T."/>
            <person name="Lifshitz Z."/>
            <person name="Cohen O."/>
            <person name="Gilbert J.A."/>
            <person name="Pupko T."/>
            <person name="Shuman H.A."/>
            <person name="Segal G."/>
        </authorList>
    </citation>
    <scope>NUCLEOTIDE SEQUENCE [LARGE SCALE GENOMIC DNA]</scope>
    <source>
        <strain evidence="3 4">SC-63-C7</strain>
    </source>
</reference>
<keyword evidence="4" id="KW-1185">Reference proteome</keyword>
<evidence type="ECO:0000313" key="4">
    <source>
        <dbReference type="Proteomes" id="UP000054703"/>
    </source>
</evidence>
<accession>A0A0W0YVL4</accession>
<dbReference type="InterPro" id="IPR029058">
    <property type="entry name" value="AB_hydrolase_fold"/>
</dbReference>
<dbReference type="SUPFAM" id="SSF53474">
    <property type="entry name" value="alpha/beta-Hydrolases"/>
    <property type="match status" value="1"/>
</dbReference>
<feature type="domain" description="Serine aminopeptidase S33" evidence="2">
    <location>
        <begin position="70"/>
        <end position="175"/>
    </location>
</feature>
<keyword evidence="3" id="KW-0378">Hydrolase</keyword>
<keyword evidence="1" id="KW-0472">Membrane</keyword>
<dbReference type="PANTHER" id="PTHR12277:SF81">
    <property type="entry name" value="PROTEIN ABHD13"/>
    <property type="match status" value="1"/>
</dbReference>
<sequence length="267" mass="30613">MILKQFLFLLFLIGLIFFIAYFLQRHFIYFPATEKPNPEDFQAQDMEVVQIHEAGGLILNSWYKPSTHNNPTILYLHGNGGHIGYRMSLVRQFLSEGFGVLLLEYRGYGGNPGNPTELGFYQDGRAAIQFLHQQGIQENNLILYGESLGTGVATQLATEFPICALVLQSPYTSLTALARYHYFWLPIPLIDKYDSLSRIQKIHVPTLMLHGQLDKVVPYNQGLTLFKFANQPKKWVAFPDKGHQNLWDAHFANVVIQFIHSYCHHQN</sequence>
<dbReference type="Pfam" id="PF12146">
    <property type="entry name" value="Hydrolase_4"/>
    <property type="match status" value="1"/>
</dbReference>
<name>A0A0W0YVL4_9GAMM</name>
<keyword evidence="1" id="KW-0812">Transmembrane</keyword>
<dbReference type="Proteomes" id="UP000054703">
    <property type="component" value="Unassembled WGS sequence"/>
</dbReference>
<gene>
    <name evidence="3" type="primary">mhpC_1</name>
    <name evidence="3" type="ORF">Lsan_1936</name>
</gene>
<dbReference type="GO" id="GO:0016787">
    <property type="term" value="F:hydrolase activity"/>
    <property type="evidence" value="ECO:0007669"/>
    <property type="project" value="UniProtKB-KW"/>
</dbReference>
<proteinExistence type="predicted"/>
<comment type="caution">
    <text evidence="3">The sequence shown here is derived from an EMBL/GenBank/DDBJ whole genome shotgun (WGS) entry which is preliminary data.</text>
</comment>
<dbReference type="PANTHER" id="PTHR12277">
    <property type="entry name" value="ALPHA/BETA HYDROLASE DOMAIN-CONTAINING PROTEIN"/>
    <property type="match status" value="1"/>
</dbReference>
<protein>
    <submittedName>
        <fullName evidence="3">2-hydroxy-6-oxononadienedioate/2-hydroxy-6-oxononatrienedioate hydrolase</fullName>
        <ecNumber evidence="3">3.7.1.14</ecNumber>
    </submittedName>
</protein>
<dbReference type="Gene3D" id="3.40.50.1820">
    <property type="entry name" value="alpha/beta hydrolase"/>
    <property type="match status" value="1"/>
</dbReference>
<dbReference type="InterPro" id="IPR022742">
    <property type="entry name" value="Hydrolase_4"/>
</dbReference>
<keyword evidence="1" id="KW-1133">Transmembrane helix</keyword>
<evidence type="ECO:0000259" key="2">
    <source>
        <dbReference type="Pfam" id="PF12146"/>
    </source>
</evidence>
<evidence type="ECO:0000313" key="3">
    <source>
        <dbReference type="EMBL" id="KTD60868.1"/>
    </source>
</evidence>
<feature type="transmembrane region" description="Helical" evidence="1">
    <location>
        <begin position="6"/>
        <end position="23"/>
    </location>
</feature>
<evidence type="ECO:0000256" key="1">
    <source>
        <dbReference type="SAM" id="Phobius"/>
    </source>
</evidence>
<dbReference type="STRING" id="45074.Lsan_1936"/>
<dbReference type="PATRIC" id="fig|45074.5.peg.2068"/>
<organism evidence="3 4">
    <name type="scientific">Legionella santicrucis</name>
    <dbReference type="NCBI Taxonomy" id="45074"/>
    <lineage>
        <taxon>Bacteria</taxon>
        <taxon>Pseudomonadati</taxon>
        <taxon>Pseudomonadota</taxon>
        <taxon>Gammaproteobacteria</taxon>
        <taxon>Legionellales</taxon>
        <taxon>Legionellaceae</taxon>
        <taxon>Legionella</taxon>
    </lineage>
</organism>
<dbReference type="AlphaFoldDB" id="A0A0W0YVL4"/>
<dbReference type="OrthoDB" id="9798884at2"/>